<dbReference type="STRING" id="582899.Hden_1162"/>
<dbReference type="Proteomes" id="UP000002033">
    <property type="component" value="Chromosome"/>
</dbReference>
<dbReference type="eggNOG" id="ENOG502ZTKR">
    <property type="taxonomic scope" value="Bacteria"/>
</dbReference>
<dbReference type="KEGG" id="hdn:Hden_1162"/>
<organism evidence="1 2">
    <name type="scientific">Hyphomicrobium denitrificans (strain ATCC 51888 / DSM 1869 / NCIMB 11706 / TK 0415)</name>
    <dbReference type="NCBI Taxonomy" id="582899"/>
    <lineage>
        <taxon>Bacteria</taxon>
        <taxon>Pseudomonadati</taxon>
        <taxon>Pseudomonadota</taxon>
        <taxon>Alphaproteobacteria</taxon>
        <taxon>Hyphomicrobiales</taxon>
        <taxon>Hyphomicrobiaceae</taxon>
        <taxon>Hyphomicrobium</taxon>
    </lineage>
</organism>
<evidence type="ECO:0000313" key="2">
    <source>
        <dbReference type="Proteomes" id="UP000002033"/>
    </source>
</evidence>
<accession>D8JVT7</accession>
<name>D8JVT7_HYPDA</name>
<keyword evidence="2" id="KW-1185">Reference proteome</keyword>
<protein>
    <submittedName>
        <fullName evidence="1">Uncharacterized protein</fullName>
    </submittedName>
</protein>
<gene>
    <name evidence="1" type="ordered locus">Hden_1162</name>
</gene>
<dbReference type="EMBL" id="CP002083">
    <property type="protein sequence ID" value="ADJ22976.1"/>
    <property type="molecule type" value="Genomic_DNA"/>
</dbReference>
<dbReference type="RefSeq" id="WP_013215191.1">
    <property type="nucleotide sequence ID" value="NC_014313.1"/>
</dbReference>
<proteinExistence type="predicted"/>
<dbReference type="OrthoDB" id="8480502at2"/>
<sequence>MSTQANTYIMRGALFTYDEVKQHLGNEMHDRLRPYEDSAFKGIEHHNGICVLSDGMNGKYVAVGQVIAKTENGQGFEEVHGFADGAFGANKDHVLEQKIWELIDLHADVEWLVLTHYR</sequence>
<reference evidence="2" key="1">
    <citation type="journal article" date="2011" name="J. Bacteriol.">
        <title>Genome sequences of eight morphologically diverse alphaproteobacteria.</title>
        <authorList>
            <consortium name="US DOE Joint Genome Institute"/>
            <person name="Brown P.J."/>
            <person name="Kysela D.T."/>
            <person name="Buechlein A."/>
            <person name="Hemmerich C."/>
            <person name="Brun Y.V."/>
        </authorList>
    </citation>
    <scope>NUCLEOTIDE SEQUENCE [LARGE SCALE GENOMIC DNA]</scope>
    <source>
        <strain evidence="2">ATCC 51888 / DSM 1869 / NCIB 11706 / TK 0415</strain>
    </source>
</reference>
<dbReference type="AlphaFoldDB" id="D8JVT7"/>
<dbReference type="HOGENOM" id="CLU_2079737_0_0_5"/>
<evidence type="ECO:0000313" key="1">
    <source>
        <dbReference type="EMBL" id="ADJ22976.1"/>
    </source>
</evidence>